<accession>A0A7J5U604</accession>
<evidence type="ECO:0000313" key="2">
    <source>
        <dbReference type="Proteomes" id="UP000488299"/>
    </source>
</evidence>
<dbReference type="Pfam" id="PF24716">
    <property type="entry name" value="WapI"/>
    <property type="match status" value="1"/>
</dbReference>
<proteinExistence type="predicted"/>
<comment type="caution">
    <text evidence="1">The sequence shown here is derived from an EMBL/GenBank/DDBJ whole genome shotgun (WGS) entry which is preliminary data.</text>
</comment>
<organism evidence="1 2">
    <name type="scientific">Rudanella paleaurantiibacter</name>
    <dbReference type="NCBI Taxonomy" id="2614655"/>
    <lineage>
        <taxon>Bacteria</taxon>
        <taxon>Pseudomonadati</taxon>
        <taxon>Bacteroidota</taxon>
        <taxon>Cytophagia</taxon>
        <taxon>Cytophagales</taxon>
        <taxon>Cytophagaceae</taxon>
        <taxon>Rudanella</taxon>
    </lineage>
</organism>
<keyword evidence="2" id="KW-1185">Reference proteome</keyword>
<sequence>MTLTGPTGSFELAVLDYEYSDSPRFLERNGLLVHIRTRHQNHEWSQAVPVLSTWELELLRDWMSSVAAHQHQSRRITFVEPEISFSDFSGGTDGYDLRLKLSHEAQPGWQPTDQQAFYLTLSPDSTQLQEAIVTLDEQLQQFPVRD</sequence>
<dbReference type="EMBL" id="WELI01000001">
    <property type="protein sequence ID" value="KAB7733272.1"/>
    <property type="molecule type" value="Genomic_DNA"/>
</dbReference>
<evidence type="ECO:0000313" key="1">
    <source>
        <dbReference type="EMBL" id="KAB7733272.1"/>
    </source>
</evidence>
<dbReference type="InterPro" id="IPR056510">
    <property type="entry name" value="WapI"/>
</dbReference>
<dbReference type="AlphaFoldDB" id="A0A7J5U604"/>
<name>A0A7J5U604_9BACT</name>
<reference evidence="1 2" key="1">
    <citation type="submission" date="2019-10" db="EMBL/GenBank/DDBJ databases">
        <title>Rudanella paleaurantiibacter sp. nov., isolated from sludge.</title>
        <authorList>
            <person name="Xu S.Q."/>
        </authorList>
    </citation>
    <scope>NUCLEOTIDE SEQUENCE [LARGE SCALE GENOMIC DNA]</scope>
    <source>
        <strain evidence="1 2">HX-22-17</strain>
    </source>
</reference>
<dbReference type="Proteomes" id="UP000488299">
    <property type="component" value="Unassembled WGS sequence"/>
</dbReference>
<gene>
    <name evidence="1" type="ORF">F5984_00790</name>
</gene>
<protein>
    <submittedName>
        <fullName evidence="1">Uncharacterized protein</fullName>
    </submittedName>
</protein>